<dbReference type="AlphaFoldDB" id="A0A136A174"/>
<dbReference type="PANTHER" id="PTHR30528">
    <property type="entry name" value="CYTOPLASMIC PROTEIN"/>
    <property type="match status" value="1"/>
</dbReference>
<dbReference type="EMBL" id="LSNE01000005">
    <property type="protein sequence ID" value="KXI28986.1"/>
    <property type="molecule type" value="Genomic_DNA"/>
</dbReference>
<dbReference type="PANTHER" id="PTHR30528:SF0">
    <property type="entry name" value="CYTOPLASMIC PROTEIN"/>
    <property type="match status" value="1"/>
</dbReference>
<dbReference type="Pfam" id="PF06224">
    <property type="entry name" value="AlkZ-like"/>
    <property type="match status" value="1"/>
</dbReference>
<dbReference type="Proteomes" id="UP000070299">
    <property type="component" value="Unassembled WGS sequence"/>
</dbReference>
<dbReference type="STRING" id="1799789.AX660_12500"/>
<name>A0A136A174_9ALTE</name>
<keyword evidence="2" id="KW-1185">Reference proteome</keyword>
<gene>
    <name evidence="1" type="ORF">AX660_12500</name>
</gene>
<evidence type="ECO:0000313" key="2">
    <source>
        <dbReference type="Proteomes" id="UP000070299"/>
    </source>
</evidence>
<dbReference type="RefSeq" id="WP_068375935.1">
    <property type="nucleotide sequence ID" value="NZ_LSNE01000005.1"/>
</dbReference>
<comment type="caution">
    <text evidence="1">The sequence shown here is derived from an EMBL/GenBank/DDBJ whole genome shotgun (WGS) entry which is preliminary data.</text>
</comment>
<accession>A0A136A174</accession>
<organism evidence="1 2">
    <name type="scientific">Paraglaciecola hydrolytica</name>
    <dbReference type="NCBI Taxonomy" id="1799789"/>
    <lineage>
        <taxon>Bacteria</taxon>
        <taxon>Pseudomonadati</taxon>
        <taxon>Pseudomonadota</taxon>
        <taxon>Gammaproteobacteria</taxon>
        <taxon>Alteromonadales</taxon>
        <taxon>Alteromonadaceae</taxon>
        <taxon>Paraglaciecola</taxon>
    </lineage>
</organism>
<proteinExistence type="predicted"/>
<dbReference type="OrthoDB" id="9787207at2"/>
<evidence type="ECO:0000313" key="1">
    <source>
        <dbReference type="EMBL" id="KXI28986.1"/>
    </source>
</evidence>
<dbReference type="InterPro" id="IPR009351">
    <property type="entry name" value="AlkZ-like"/>
</dbReference>
<evidence type="ECO:0008006" key="3">
    <source>
        <dbReference type="Google" id="ProtNLM"/>
    </source>
</evidence>
<reference evidence="2" key="1">
    <citation type="submission" date="2016-02" db="EMBL/GenBank/DDBJ databases">
        <authorList>
            <person name="Schultz-Johansen M."/>
            <person name="Glaring M.A."/>
            <person name="Bech P.K."/>
            <person name="Stougaard P."/>
        </authorList>
    </citation>
    <scope>NUCLEOTIDE SEQUENCE [LARGE SCALE GENOMIC DNA]</scope>
    <source>
        <strain evidence="2">S66</strain>
    </source>
</reference>
<protein>
    <recommendedName>
        <fullName evidence="3">Winged helix-turn-helix domain-containing protein</fullName>
    </recommendedName>
</protein>
<sequence>MAEQLSQKEARKLVLVCQGLHKTNPFGTGENGILRSLQQLSYIQIDTISVVERAHHHSLWNRVNNYSADKLAKLIEDKQVFEYWSHAAAYLPMCDYRYSLQRKHAIAGGETHWHSKDKKLTQQILQRIRTEGPLQAKDFEREGGAKAAGWWDWKPAKKALEQLFMEGELMAVKRQGFQKVYDLTERVLPVGIDTSVPTDDEFYRYLITRCLQANGLATGSEMAYLRKGIKRQVETQCVQMLENGELQVLECQGQRYYALPQAQESLKKSLKRSHVKILSPFDNLLIQRKRMQQLFDFDYQIECYVPEPKRQYGYFSLPLLWGNGFAGRMDAKIERKTGLLLIQHLHIETAKIEAFIQDFLPALREFLLFNQGTKIEVKRLSAKYDLSEQNIRAYRQTIENICI</sequence>